<protein>
    <submittedName>
        <fullName evidence="7">Vacuolar ATPase assembly integral membrane protein VMA21</fullName>
    </submittedName>
</protein>
<evidence type="ECO:0000313" key="7">
    <source>
        <dbReference type="EMBL" id="ODQ63337.1"/>
    </source>
</evidence>
<name>A0A1E3PEM7_9ASCO</name>
<comment type="similarity">
    <text evidence="6">Belongs to the VMA21 family.</text>
</comment>
<feature type="short sequence motif" description="Prevents secretion from ER" evidence="6">
    <location>
        <begin position="75"/>
        <end position="78"/>
    </location>
</feature>
<keyword evidence="8" id="KW-1185">Reference proteome</keyword>
<keyword evidence="5 6" id="KW-0968">Cytoplasmic vesicle</keyword>
<dbReference type="Pfam" id="PF09446">
    <property type="entry name" value="VMA21"/>
    <property type="match status" value="1"/>
</dbReference>
<keyword evidence="3 6" id="KW-1133">Transmembrane helix</keyword>
<accession>A0A1E3PEM7</accession>
<dbReference type="GO" id="GO:0012507">
    <property type="term" value="C:ER to Golgi transport vesicle membrane"/>
    <property type="evidence" value="ECO:0007669"/>
    <property type="project" value="UniProtKB-SubCell"/>
</dbReference>
<evidence type="ECO:0000256" key="2">
    <source>
        <dbReference type="ARBA" id="ARBA00022824"/>
    </source>
</evidence>
<dbReference type="AlphaFoldDB" id="A0A1E3PEM7"/>
<reference evidence="7 8" key="1">
    <citation type="journal article" date="2016" name="Proc. Natl. Acad. Sci. U.S.A.">
        <title>Comparative genomics of biotechnologically important yeasts.</title>
        <authorList>
            <person name="Riley R."/>
            <person name="Haridas S."/>
            <person name="Wolfe K.H."/>
            <person name="Lopes M.R."/>
            <person name="Hittinger C.T."/>
            <person name="Goeker M."/>
            <person name="Salamov A.A."/>
            <person name="Wisecaver J.H."/>
            <person name="Long T.M."/>
            <person name="Calvey C.H."/>
            <person name="Aerts A.L."/>
            <person name="Barry K.W."/>
            <person name="Choi C."/>
            <person name="Clum A."/>
            <person name="Coughlan A.Y."/>
            <person name="Deshpande S."/>
            <person name="Douglass A.P."/>
            <person name="Hanson S.J."/>
            <person name="Klenk H.-P."/>
            <person name="LaButti K.M."/>
            <person name="Lapidus A."/>
            <person name="Lindquist E.A."/>
            <person name="Lipzen A.M."/>
            <person name="Meier-Kolthoff J.P."/>
            <person name="Ohm R.A."/>
            <person name="Otillar R.P."/>
            <person name="Pangilinan J.L."/>
            <person name="Peng Y."/>
            <person name="Rokas A."/>
            <person name="Rosa C.A."/>
            <person name="Scheuner C."/>
            <person name="Sibirny A.A."/>
            <person name="Slot J.C."/>
            <person name="Stielow J.B."/>
            <person name="Sun H."/>
            <person name="Kurtzman C.P."/>
            <person name="Blackwell M."/>
            <person name="Grigoriev I.V."/>
            <person name="Jeffries T.W."/>
        </authorList>
    </citation>
    <scope>NUCLEOTIDE SEQUENCE [LARGE SCALE GENOMIC DNA]</scope>
    <source>
        <strain evidence="7 8">DSM 6958</strain>
    </source>
</reference>
<dbReference type="GO" id="GO:0005789">
    <property type="term" value="C:endoplasmic reticulum membrane"/>
    <property type="evidence" value="ECO:0007669"/>
    <property type="project" value="UniProtKB-SubCell"/>
</dbReference>
<evidence type="ECO:0000256" key="4">
    <source>
        <dbReference type="ARBA" id="ARBA00023136"/>
    </source>
</evidence>
<sequence length="78" mass="8445">MSTVQIPRSVVQKLVIFTAGMIITPILSFFLTQYLFNASSIVSGGIAAFVANLVLIGYIVVAFMEEQAEDATESKKSQ</sequence>
<evidence type="ECO:0000313" key="8">
    <source>
        <dbReference type="Proteomes" id="UP000095009"/>
    </source>
</evidence>
<dbReference type="STRING" id="857566.A0A1E3PEM7"/>
<keyword evidence="4 6" id="KW-0472">Membrane</keyword>
<evidence type="ECO:0000256" key="1">
    <source>
        <dbReference type="ARBA" id="ARBA00022692"/>
    </source>
</evidence>
<dbReference type="GO" id="GO:0033116">
    <property type="term" value="C:endoplasmic reticulum-Golgi intermediate compartment membrane"/>
    <property type="evidence" value="ECO:0007669"/>
    <property type="project" value="UniProtKB-SubCell"/>
</dbReference>
<proteinExistence type="inferred from homology"/>
<dbReference type="EMBL" id="KV454415">
    <property type="protein sequence ID" value="ODQ63337.1"/>
    <property type="molecule type" value="Genomic_DNA"/>
</dbReference>
<organism evidence="7 8">
    <name type="scientific">Nadsonia fulvescens var. elongata DSM 6958</name>
    <dbReference type="NCBI Taxonomy" id="857566"/>
    <lineage>
        <taxon>Eukaryota</taxon>
        <taxon>Fungi</taxon>
        <taxon>Dikarya</taxon>
        <taxon>Ascomycota</taxon>
        <taxon>Saccharomycotina</taxon>
        <taxon>Dipodascomycetes</taxon>
        <taxon>Dipodascales</taxon>
        <taxon>Dipodascales incertae sedis</taxon>
        <taxon>Nadsonia</taxon>
    </lineage>
</organism>
<dbReference type="HAMAP" id="MF_03058">
    <property type="entry name" value="VMA21"/>
    <property type="match status" value="1"/>
</dbReference>
<keyword evidence="1 6" id="KW-0812">Transmembrane</keyword>
<dbReference type="GO" id="GO:0070072">
    <property type="term" value="P:vacuolar proton-transporting V-type ATPase complex assembly"/>
    <property type="evidence" value="ECO:0007669"/>
    <property type="project" value="UniProtKB-UniRule"/>
</dbReference>
<dbReference type="Proteomes" id="UP000095009">
    <property type="component" value="Unassembled WGS sequence"/>
</dbReference>
<gene>
    <name evidence="7" type="ORF">NADFUDRAFT_53604</name>
</gene>
<evidence type="ECO:0000256" key="5">
    <source>
        <dbReference type="ARBA" id="ARBA00023329"/>
    </source>
</evidence>
<keyword evidence="2 6" id="KW-0256">Endoplasmic reticulum</keyword>
<feature type="transmembrane region" description="Helical" evidence="6">
    <location>
        <begin position="41"/>
        <end position="64"/>
    </location>
</feature>
<comment type="subcellular location">
    <subcellularLocation>
        <location evidence="6">Endoplasmic reticulum membrane</location>
        <topology evidence="6">Multi-pass membrane protein</topology>
    </subcellularLocation>
    <subcellularLocation>
        <location evidence="6">Endoplasmic reticulum-Golgi intermediate compartment membrane</location>
        <topology evidence="6">Multi-pass membrane protein</topology>
    </subcellularLocation>
    <subcellularLocation>
        <location evidence="6">Cytoplasmic vesicle</location>
        <location evidence="6">COPII-coated vesicle membrane</location>
        <topology evidence="6">Multi-pass membrane protein</topology>
    </subcellularLocation>
</comment>
<evidence type="ECO:0000256" key="6">
    <source>
        <dbReference type="HAMAP-Rule" id="MF_03058"/>
    </source>
</evidence>
<evidence type="ECO:0000256" key="3">
    <source>
        <dbReference type="ARBA" id="ARBA00022989"/>
    </source>
</evidence>
<feature type="transmembrane region" description="Helical" evidence="6">
    <location>
        <begin position="14"/>
        <end position="35"/>
    </location>
</feature>
<dbReference type="InterPro" id="IPR019013">
    <property type="entry name" value="Vma21"/>
</dbReference>
<comment type="function">
    <text evidence="6">Required for the assembly of the V0 complex of the vacuolar ATPase (V-ATPase) in the endoplasmic reticulum.</text>
</comment>
<dbReference type="OrthoDB" id="160405at2759"/>